<feature type="region of interest" description="Disordered" evidence="1">
    <location>
        <begin position="1"/>
        <end position="34"/>
    </location>
</feature>
<keyword evidence="3" id="KW-1185">Reference proteome</keyword>
<dbReference type="Proteomes" id="UP000241769">
    <property type="component" value="Unassembled WGS sequence"/>
</dbReference>
<comment type="caution">
    <text evidence="2">The sequence shown here is derived from an EMBL/GenBank/DDBJ whole genome shotgun (WGS) entry which is preliminary data.</text>
</comment>
<dbReference type="InParanoid" id="A0A2P6MS44"/>
<dbReference type="AlphaFoldDB" id="A0A2P6MS44"/>
<proteinExistence type="predicted"/>
<evidence type="ECO:0000313" key="3">
    <source>
        <dbReference type="Proteomes" id="UP000241769"/>
    </source>
</evidence>
<gene>
    <name evidence="2" type="ORF">PROFUN_12534</name>
</gene>
<evidence type="ECO:0000313" key="2">
    <source>
        <dbReference type="EMBL" id="PRP74520.1"/>
    </source>
</evidence>
<reference evidence="2 3" key="1">
    <citation type="journal article" date="2018" name="Genome Biol. Evol.">
        <title>Multiple Roots of Fruiting Body Formation in Amoebozoa.</title>
        <authorList>
            <person name="Hillmann F."/>
            <person name="Forbes G."/>
            <person name="Novohradska S."/>
            <person name="Ferling I."/>
            <person name="Riege K."/>
            <person name="Groth M."/>
            <person name="Westermann M."/>
            <person name="Marz M."/>
            <person name="Spaller T."/>
            <person name="Winckler T."/>
            <person name="Schaap P."/>
            <person name="Glockner G."/>
        </authorList>
    </citation>
    <scope>NUCLEOTIDE SEQUENCE [LARGE SCALE GENOMIC DNA]</scope>
    <source>
        <strain evidence="2 3">Jena</strain>
    </source>
</reference>
<sequence length="674" mass="76963">MSIGTVVSGGSRESQRQDVLAASQRGEDGLAEHGHVRSALSEVVAMSGEEKEGDESSQSNYFNLLKIIYEVKETPIPGIREIFNSVSTAELKRHIIRMVKFVKQILKSPCVELNGQKVDKSDIHHVGATICAYVVQLGSRKHLEDNVELMSKVSEHYEFKSLYYKQCLVVVESLTNQQRRTLLAESLHHCKEAKPEVYLEIYSVFLQKQFDVAIQKTTSLKHLWPLLDLLYIYSQQGGLTGHEVRLLNEQREERNIPVHIIRPSSGPIMQHILSSEIIPGCINCYLICGQYKYEELRKALNCLSIQSGLSSEASWRRRIQTLKEASSFLSFVGDVDLQIEALHAVEELLKKIKSQVSDNWRIKNHLDTLVRLAEVHVSLWDLEEANCKLKEAQDLAKQSNLRRTVDIQLQLIEARIFERMGTLTNSIIEEILKEDLTNIQQATVFEMKASISADLISSAHLNLKALHLYKHHDVYVCADQWWQLQRKKLTSYTKTSSLLSLLGDNHRANLLIDEATSNPFHSYAPWFAIQIQQQWILLREGKGLDNACLKRIINKGKEAPVFAVEMQQFYAHILLAKVGEQKYHRKTCMQFLNSDTLQSKHPHFEKKVKSDLTLLMAELNQLEQSNHLGERVKSICMCRVIQNVKGFEISLAYESVNQENCVISHLQEGWSIGS</sequence>
<name>A0A2P6MS44_9EUKA</name>
<evidence type="ECO:0000256" key="1">
    <source>
        <dbReference type="SAM" id="MobiDB-lite"/>
    </source>
</evidence>
<protein>
    <submittedName>
        <fullName evidence="2">Uncharacterized protein</fullName>
    </submittedName>
</protein>
<accession>A0A2P6MS44</accession>
<dbReference type="EMBL" id="MDYQ01000460">
    <property type="protein sequence ID" value="PRP74520.1"/>
    <property type="molecule type" value="Genomic_DNA"/>
</dbReference>
<organism evidence="2 3">
    <name type="scientific">Planoprotostelium fungivorum</name>
    <dbReference type="NCBI Taxonomy" id="1890364"/>
    <lineage>
        <taxon>Eukaryota</taxon>
        <taxon>Amoebozoa</taxon>
        <taxon>Evosea</taxon>
        <taxon>Variosea</taxon>
        <taxon>Cavosteliida</taxon>
        <taxon>Cavosteliaceae</taxon>
        <taxon>Planoprotostelium</taxon>
    </lineage>
</organism>
<feature type="compositionally biased region" description="Basic and acidic residues" evidence="1">
    <location>
        <begin position="25"/>
        <end position="34"/>
    </location>
</feature>